<dbReference type="GO" id="GO:0016995">
    <property type="term" value="F:cholesterol oxidase activity"/>
    <property type="evidence" value="ECO:0007669"/>
    <property type="project" value="UniProtKB-EC"/>
</dbReference>
<evidence type="ECO:0000256" key="9">
    <source>
        <dbReference type="ARBA" id="ARBA00023221"/>
    </source>
</evidence>
<evidence type="ECO:0000256" key="11">
    <source>
        <dbReference type="ARBA" id="ARBA00038856"/>
    </source>
</evidence>
<dbReference type="PANTHER" id="PTHR47470">
    <property type="entry name" value="CHOLESTEROL OXIDASE"/>
    <property type="match status" value="1"/>
</dbReference>
<feature type="domain" description="Glucose-methanol-choline oxidoreductase N-terminal" evidence="17">
    <location>
        <begin position="80"/>
        <end position="289"/>
    </location>
</feature>
<accession>A0A0E2BCR5</accession>
<keyword evidence="5" id="KW-0274">FAD</keyword>
<keyword evidence="9" id="KW-0753">Steroid metabolism</keyword>
<evidence type="ECO:0000256" key="8">
    <source>
        <dbReference type="ARBA" id="ARBA00023166"/>
    </source>
</evidence>
<keyword evidence="20" id="KW-1185">Reference proteome</keyword>
<comment type="similarity">
    <text evidence="2">Belongs to the GMC oxidoreductase family.</text>
</comment>
<dbReference type="GO" id="GO:0050660">
    <property type="term" value="F:flavin adenine dinucleotide binding"/>
    <property type="evidence" value="ECO:0007669"/>
    <property type="project" value="InterPro"/>
</dbReference>
<dbReference type="EC" id="5.3.3.1" evidence="11"/>
<dbReference type="EMBL" id="AHON02000059">
    <property type="protein sequence ID" value="EKO33018.1"/>
    <property type="molecule type" value="Genomic_DNA"/>
</dbReference>
<dbReference type="SUPFAM" id="SSF51905">
    <property type="entry name" value="FAD/NAD(P)-binding domain"/>
    <property type="match status" value="1"/>
</dbReference>
<sequence>MIQKISQPVEKIKNQYEAVVIGSGYGGGIAASRLSRAGVEVCLLERGREIRPGEFPNREISAVEEVQANYEDKHIGSKSGLFDFHFNKDINVLVGCGLGGTSLINANVSLRAVPEVFQDPAWPQIIRKEASQHGMDPYYSRAEEMLRPNILPNKYRNLAKYEALKTSASFLKKEFYPTPINVTFESKVNHVGVAQEACTNCGDCVTGCNVSSKNTTLMNYLPDAVNFGAQIFTEVKVSYIEKKEDSWLVHFTPLGVDREKFGKDELFIRTKTVVLAAGSLGSTEILLRSKEKGLSVSDSVGIRFSGNGDMLGFSYNGNTKINGIGFGNRKTNGNANVGPCITGVIDTRKGVSLNEGMIIEEGSIPGAIRGQLPAVFAIGSKLTGVKTKKGFFQWIVEKIRIFLSFILGPYRGAVRNTQTYLVMAHDGNDGTMFLQNDRLRISWPNVGKKPIFEKISTILKEVTVPLQGTYIKNPVWNRLTDQDLISVHPLGGCPMGEDASSSVVNENCQVYSGKSGTETHNGLYIMDGSVIPRSLGVNPLLTICAISERACEKLTTQRGLKIDYNLPSYPKNRDVSDETVLGIEFTECMKGFFSTQSKKDTERGYQIGKDEGSSIEFLLTIRSENLQEMIDNPDHKATLFGTVKAPFISKDVITVAGGEFLLFISREDRVETRNMVYRMILNTEEGKKYLFVGAKWIQDDGLTNIWRDTSTLYTTIYDGETENSPVFGKGILHILPADFAKQMTTMKVINSKSILDEVKGMAKFGSFFAGVLYDVYGGVASSIVPWDKDARPRTKRPLRVSAPEVHFFKASDGANLRLLRYKGGNKGPVLLSPGLGVSSLIFSIDTIDTNLLEYLFENRYDVWLFDYRTSIALPSAPLPNTGDAIATKDYPAAVNRVRELTKADKIQVVAHCFGATTFTMALLAGLEGVRSVVLSQISANVEVPTSMDIKVGLHTAEILDALGVEDMTAYTSDQDGWLDKFFNSVLALQPQSLFSHDVNPVSRRISFLYGSLYKLDNLNEETYHYGLGEMFGVSNIKAFEHLSKMIRAHKVVSAEGKDVYVPNLDRLNLPITFIHGAENQCYLPESTEMTYQSLIDKFNPDQYRRHVIPGYGHIDCIFGKNAHKDVYPLILQSLNKY</sequence>
<evidence type="ECO:0000256" key="15">
    <source>
        <dbReference type="ARBA" id="ARBA00049778"/>
    </source>
</evidence>
<evidence type="ECO:0000256" key="12">
    <source>
        <dbReference type="ARBA" id="ARBA00049645"/>
    </source>
</evidence>
<evidence type="ECO:0000313" key="20">
    <source>
        <dbReference type="Proteomes" id="UP000006329"/>
    </source>
</evidence>
<evidence type="ECO:0000256" key="14">
    <source>
        <dbReference type="ARBA" id="ARBA00049744"/>
    </source>
</evidence>
<dbReference type="InterPro" id="IPR000172">
    <property type="entry name" value="GMC_OxRdtase_N"/>
</dbReference>
<dbReference type="InterPro" id="IPR007867">
    <property type="entry name" value="GMC_OxRtase_C"/>
</dbReference>
<comment type="pathway">
    <text evidence="12">Steroid metabolism; cholesterol degradation.</text>
</comment>
<dbReference type="InterPro" id="IPR029058">
    <property type="entry name" value="AB_hydrolase_fold"/>
</dbReference>
<name>A0A0E2BCR5_9LEPT</name>
<evidence type="ECO:0000256" key="2">
    <source>
        <dbReference type="ARBA" id="ARBA00010790"/>
    </source>
</evidence>
<dbReference type="GO" id="GO:0008203">
    <property type="term" value="P:cholesterol metabolic process"/>
    <property type="evidence" value="ECO:0007669"/>
    <property type="project" value="UniProtKB-KW"/>
</dbReference>
<dbReference type="Gene3D" id="3.40.50.1820">
    <property type="entry name" value="alpha/beta hydrolase"/>
    <property type="match status" value="1"/>
</dbReference>
<proteinExistence type="inferred from homology"/>
<dbReference type="Pfam" id="PF00732">
    <property type="entry name" value="GMC_oxred_N"/>
    <property type="match status" value="1"/>
</dbReference>
<protein>
    <recommendedName>
        <fullName evidence="14">Cholesterol oxidase</fullName>
        <ecNumber evidence="13">1.1.3.6</ecNumber>
        <ecNumber evidence="11">5.3.3.1</ecNumber>
    </recommendedName>
    <alternativeName>
        <fullName evidence="15">Cholesterol isomerase</fullName>
    </alternativeName>
</protein>
<reference evidence="19" key="1">
    <citation type="submission" date="2012-10" db="EMBL/GenBank/DDBJ databases">
        <authorList>
            <person name="Harkins D.M."/>
            <person name="Durkin A.S."/>
            <person name="Brinkac L.M."/>
            <person name="Haft D.H."/>
            <person name="Selengut J.D."/>
            <person name="Sanka R."/>
            <person name="DePew J."/>
            <person name="Purushe J."/>
            <person name="Matthias M.A."/>
            <person name="Vinetz J.M."/>
            <person name="Sutton G.G."/>
            <person name="Nierman W.C."/>
            <person name="Fouts D.E."/>
        </authorList>
    </citation>
    <scope>NUCLEOTIDE SEQUENCE [LARGE SCALE GENOMIC DNA]</scope>
    <source>
        <strain evidence="19">MOR084</strain>
    </source>
</reference>
<feature type="domain" description="Glucose-methanol-choline oxidoreductase C-terminal" evidence="18">
    <location>
        <begin position="486"/>
        <end position="546"/>
    </location>
</feature>
<dbReference type="Gene3D" id="3.50.50.60">
    <property type="entry name" value="FAD/NAD(P)-binding domain"/>
    <property type="match status" value="3"/>
</dbReference>
<keyword evidence="3" id="KW-0153">Cholesterol metabolism</keyword>
<keyword evidence="8" id="KW-1207">Sterol metabolism</keyword>
<dbReference type="InterPro" id="IPR000073">
    <property type="entry name" value="AB_hydrolase_1"/>
</dbReference>
<keyword evidence="6" id="KW-0560">Oxidoreductase</keyword>
<dbReference type="Pfam" id="PF00561">
    <property type="entry name" value="Abhydrolase_1"/>
    <property type="match status" value="1"/>
</dbReference>
<evidence type="ECO:0000259" key="17">
    <source>
        <dbReference type="Pfam" id="PF00732"/>
    </source>
</evidence>
<evidence type="ECO:0000256" key="1">
    <source>
        <dbReference type="ARBA" id="ARBA00001974"/>
    </source>
</evidence>
<keyword evidence="10" id="KW-0413">Isomerase</keyword>
<evidence type="ECO:0000256" key="5">
    <source>
        <dbReference type="ARBA" id="ARBA00022827"/>
    </source>
</evidence>
<evidence type="ECO:0000259" key="18">
    <source>
        <dbReference type="Pfam" id="PF05199"/>
    </source>
</evidence>
<dbReference type="Proteomes" id="UP000006329">
    <property type="component" value="Unassembled WGS sequence"/>
</dbReference>
<evidence type="ECO:0000259" key="16">
    <source>
        <dbReference type="Pfam" id="PF00561"/>
    </source>
</evidence>
<keyword evidence="7" id="KW-0443">Lipid metabolism</keyword>
<dbReference type="GO" id="GO:0004769">
    <property type="term" value="F:steroid Delta-isomerase activity"/>
    <property type="evidence" value="ECO:0007669"/>
    <property type="project" value="UniProtKB-EC"/>
</dbReference>
<evidence type="ECO:0000256" key="13">
    <source>
        <dbReference type="ARBA" id="ARBA00049723"/>
    </source>
</evidence>
<evidence type="ECO:0000256" key="3">
    <source>
        <dbReference type="ARBA" id="ARBA00022548"/>
    </source>
</evidence>
<evidence type="ECO:0000313" key="19">
    <source>
        <dbReference type="EMBL" id="EKO33018.1"/>
    </source>
</evidence>
<dbReference type="SUPFAM" id="SSF53474">
    <property type="entry name" value="alpha/beta-Hydrolases"/>
    <property type="match status" value="1"/>
</dbReference>
<dbReference type="AlphaFoldDB" id="A0A0E2BCR5"/>
<comment type="caution">
    <text evidence="19">The sequence shown here is derived from an EMBL/GenBank/DDBJ whole genome shotgun (WGS) entry which is preliminary data.</text>
</comment>
<dbReference type="EC" id="1.1.3.6" evidence="13"/>
<comment type="cofactor">
    <cofactor evidence="1">
        <name>FAD</name>
        <dbReference type="ChEBI" id="CHEBI:57692"/>
    </cofactor>
</comment>
<keyword evidence="4" id="KW-0285">Flavoprotein</keyword>
<dbReference type="Pfam" id="PF05199">
    <property type="entry name" value="GMC_oxred_C"/>
    <property type="match status" value="1"/>
</dbReference>
<evidence type="ECO:0000256" key="4">
    <source>
        <dbReference type="ARBA" id="ARBA00022630"/>
    </source>
</evidence>
<gene>
    <name evidence="19" type="ORF">LEP1GSC179_3784</name>
</gene>
<evidence type="ECO:0000256" key="10">
    <source>
        <dbReference type="ARBA" id="ARBA00023235"/>
    </source>
</evidence>
<organism evidence="19 20">
    <name type="scientific">Leptospira santarosai str. MOR084</name>
    <dbReference type="NCBI Taxonomy" id="1049984"/>
    <lineage>
        <taxon>Bacteria</taxon>
        <taxon>Pseudomonadati</taxon>
        <taxon>Spirochaetota</taxon>
        <taxon>Spirochaetia</taxon>
        <taxon>Leptospirales</taxon>
        <taxon>Leptospiraceae</taxon>
        <taxon>Leptospira</taxon>
    </lineage>
</organism>
<evidence type="ECO:0000256" key="7">
    <source>
        <dbReference type="ARBA" id="ARBA00023098"/>
    </source>
</evidence>
<dbReference type="PANTHER" id="PTHR47470:SF1">
    <property type="entry name" value="FAD-DEPENDENT OXIDOREDUCTASE 2 FAD BINDING DOMAIN-CONTAINING PROTEIN"/>
    <property type="match status" value="1"/>
</dbReference>
<evidence type="ECO:0000256" key="6">
    <source>
        <dbReference type="ARBA" id="ARBA00023002"/>
    </source>
</evidence>
<dbReference type="InterPro" id="IPR036188">
    <property type="entry name" value="FAD/NAD-bd_sf"/>
</dbReference>
<dbReference type="RefSeq" id="WP_004484987.1">
    <property type="nucleotide sequence ID" value="NZ_AHON02000059.1"/>
</dbReference>
<dbReference type="InterPro" id="IPR052542">
    <property type="entry name" value="Cholesterol_Oxidase"/>
</dbReference>
<feature type="domain" description="AB hydrolase-1" evidence="16">
    <location>
        <begin position="828"/>
        <end position="1119"/>
    </location>
</feature>